<evidence type="ECO:0000313" key="3">
    <source>
        <dbReference type="Proteomes" id="UP000053676"/>
    </source>
</evidence>
<dbReference type="AlphaFoldDB" id="W2T197"/>
<name>W2T197_NECAM</name>
<feature type="region of interest" description="Disordered" evidence="1">
    <location>
        <begin position="1"/>
        <end position="61"/>
    </location>
</feature>
<dbReference type="EMBL" id="KI660318">
    <property type="protein sequence ID" value="ETN75026.1"/>
    <property type="molecule type" value="Genomic_DNA"/>
</dbReference>
<dbReference type="Proteomes" id="UP000053676">
    <property type="component" value="Unassembled WGS sequence"/>
</dbReference>
<protein>
    <submittedName>
        <fullName evidence="2">Uncharacterized protein</fullName>
    </submittedName>
</protein>
<reference evidence="3" key="1">
    <citation type="journal article" date="2014" name="Nat. Genet.">
        <title>Genome of the human hookworm Necator americanus.</title>
        <authorList>
            <person name="Tang Y.T."/>
            <person name="Gao X."/>
            <person name="Rosa B.A."/>
            <person name="Abubucker S."/>
            <person name="Hallsworth-Pepin K."/>
            <person name="Martin J."/>
            <person name="Tyagi R."/>
            <person name="Heizer E."/>
            <person name="Zhang X."/>
            <person name="Bhonagiri-Palsikar V."/>
            <person name="Minx P."/>
            <person name="Warren W.C."/>
            <person name="Wang Q."/>
            <person name="Zhan B."/>
            <person name="Hotez P.J."/>
            <person name="Sternberg P.W."/>
            <person name="Dougall A."/>
            <person name="Gaze S.T."/>
            <person name="Mulvenna J."/>
            <person name="Sotillo J."/>
            <person name="Ranganathan S."/>
            <person name="Rabelo E.M."/>
            <person name="Wilson R.K."/>
            <person name="Felgner P.L."/>
            <person name="Bethony J."/>
            <person name="Hawdon J.M."/>
            <person name="Gasser R.B."/>
            <person name="Loukas A."/>
            <person name="Mitreva M."/>
        </authorList>
    </citation>
    <scope>NUCLEOTIDE SEQUENCE [LARGE SCALE GENOMIC DNA]</scope>
</reference>
<evidence type="ECO:0000313" key="2">
    <source>
        <dbReference type="EMBL" id="ETN75026.1"/>
    </source>
</evidence>
<evidence type="ECO:0000256" key="1">
    <source>
        <dbReference type="SAM" id="MobiDB-lite"/>
    </source>
</evidence>
<keyword evidence="3" id="KW-1185">Reference proteome</keyword>
<sequence>MMKNGTYMNMADESHHQQKKSVEKTMTMGNDKEEKFGSKPKKKQFSSYFRESPLASHWTWG</sequence>
<gene>
    <name evidence="2" type="ORF">NECAME_12561</name>
</gene>
<accession>W2T197</accession>
<feature type="compositionally biased region" description="Basic and acidic residues" evidence="1">
    <location>
        <begin position="12"/>
        <end position="23"/>
    </location>
</feature>
<organism evidence="2 3">
    <name type="scientific">Necator americanus</name>
    <name type="common">Human hookworm</name>
    <dbReference type="NCBI Taxonomy" id="51031"/>
    <lineage>
        <taxon>Eukaryota</taxon>
        <taxon>Metazoa</taxon>
        <taxon>Ecdysozoa</taxon>
        <taxon>Nematoda</taxon>
        <taxon>Chromadorea</taxon>
        <taxon>Rhabditida</taxon>
        <taxon>Rhabditina</taxon>
        <taxon>Rhabditomorpha</taxon>
        <taxon>Strongyloidea</taxon>
        <taxon>Ancylostomatidae</taxon>
        <taxon>Bunostominae</taxon>
        <taxon>Necator</taxon>
    </lineage>
</organism>
<dbReference type="KEGG" id="nai:NECAME_12561"/>
<proteinExistence type="predicted"/>